<dbReference type="Proteomes" id="UP000678499">
    <property type="component" value="Unassembled WGS sequence"/>
</dbReference>
<dbReference type="EMBL" id="OA885438">
    <property type="protein sequence ID" value="CAD7282035.1"/>
    <property type="molecule type" value="Genomic_DNA"/>
</dbReference>
<evidence type="ECO:0000313" key="2">
    <source>
        <dbReference type="EMBL" id="CAD7282035.1"/>
    </source>
</evidence>
<keyword evidence="3" id="KW-1185">Reference proteome</keyword>
<accession>A0A7R9GI41</accession>
<evidence type="ECO:0000256" key="1">
    <source>
        <dbReference type="SAM" id="MobiDB-lite"/>
    </source>
</evidence>
<protein>
    <submittedName>
        <fullName evidence="2">Uncharacterized protein</fullName>
    </submittedName>
</protein>
<feature type="compositionally biased region" description="Basic and acidic residues" evidence="1">
    <location>
        <begin position="12"/>
        <end position="25"/>
    </location>
</feature>
<gene>
    <name evidence="2" type="ORF">NMOB1V02_LOCUS9667</name>
</gene>
<feature type="region of interest" description="Disordered" evidence="1">
    <location>
        <begin position="1"/>
        <end position="33"/>
    </location>
</feature>
<feature type="compositionally biased region" description="Polar residues" evidence="1">
    <location>
        <begin position="1"/>
        <end position="10"/>
    </location>
</feature>
<evidence type="ECO:0000313" key="3">
    <source>
        <dbReference type="Proteomes" id="UP000678499"/>
    </source>
</evidence>
<reference evidence="2" key="1">
    <citation type="submission" date="2020-11" db="EMBL/GenBank/DDBJ databases">
        <authorList>
            <person name="Tran Van P."/>
        </authorList>
    </citation>
    <scope>NUCLEOTIDE SEQUENCE</scope>
</reference>
<organism evidence="2">
    <name type="scientific">Notodromas monacha</name>
    <dbReference type="NCBI Taxonomy" id="399045"/>
    <lineage>
        <taxon>Eukaryota</taxon>
        <taxon>Metazoa</taxon>
        <taxon>Ecdysozoa</taxon>
        <taxon>Arthropoda</taxon>
        <taxon>Crustacea</taxon>
        <taxon>Oligostraca</taxon>
        <taxon>Ostracoda</taxon>
        <taxon>Podocopa</taxon>
        <taxon>Podocopida</taxon>
        <taxon>Cypridocopina</taxon>
        <taxon>Cypridoidea</taxon>
        <taxon>Cyprididae</taxon>
        <taxon>Notodromas</taxon>
    </lineage>
</organism>
<proteinExistence type="predicted"/>
<sequence>MQNWRTSTEIAESEKDGLMDPRKFDGPSTATPSVHANKLLSKNSKEAHALAFIRIFQSHEYGPKGVADFDSDQVATLAKKYPRGVPSMTQLILLEDQKLDWPNLLTNWPVNNLDVHGLTAYDLAVRRMPLSTRLGFNRSHDDKHKMPWQTVLALEKSAAARYLVSSGPILTDQAESCFPIYSSVITMRAAHEARRSRSSPVESFSKVFTGV</sequence>
<name>A0A7R9GI41_9CRUS</name>
<dbReference type="EMBL" id="CAJPEX010003401">
    <property type="protein sequence ID" value="CAG0922187.1"/>
    <property type="molecule type" value="Genomic_DNA"/>
</dbReference>
<dbReference type="AlphaFoldDB" id="A0A7R9GI41"/>